<dbReference type="Proteomes" id="UP000825935">
    <property type="component" value="Chromosome 37"/>
</dbReference>
<feature type="compositionally biased region" description="Acidic residues" evidence="2">
    <location>
        <begin position="164"/>
        <end position="178"/>
    </location>
</feature>
<dbReference type="EMBL" id="CM035442">
    <property type="protein sequence ID" value="KAH7280494.1"/>
    <property type="molecule type" value="Genomic_DNA"/>
</dbReference>
<dbReference type="PANTHER" id="PTHR33083">
    <property type="entry name" value="EXPRESSED PROTEIN"/>
    <property type="match status" value="1"/>
</dbReference>
<feature type="compositionally biased region" description="Basic and acidic residues" evidence="2">
    <location>
        <begin position="141"/>
        <end position="157"/>
    </location>
</feature>
<name>A0A8T2Q9S9_CERRI</name>
<proteinExistence type="inferred from homology"/>
<sequence>MVSMDPCAFRSDALTHDRWAAMPRDGIWEALSTSSHPSRLMSGKVRDSIYALLAGDRPKLGHDHGTNDGLSHAEIPCNYSPGAFASVPIDAAPGDHDYHHVMSRESEHSDRCLFPGIINQGRSAPIEVVRPPQWRRSTSVTERKGRNSHPKEERFDENLPLEIDREEDEESEVEAQIEEENRPCSEDERLPPHEVVAREWAETTSGGGSAFSLCEGVGRTLKGRDLCRVRNAILKQTGFI</sequence>
<evidence type="ECO:0000256" key="1">
    <source>
        <dbReference type="ARBA" id="ARBA00034773"/>
    </source>
</evidence>
<dbReference type="GO" id="GO:0010150">
    <property type="term" value="P:leaf senescence"/>
    <property type="evidence" value="ECO:0007669"/>
    <property type="project" value="UniProtKB-ARBA"/>
</dbReference>
<evidence type="ECO:0000313" key="4">
    <source>
        <dbReference type="Proteomes" id="UP000825935"/>
    </source>
</evidence>
<dbReference type="PANTHER" id="PTHR33083:SF123">
    <property type="entry name" value="EXPRESSED PROTEIN"/>
    <property type="match status" value="1"/>
</dbReference>
<protein>
    <submittedName>
        <fullName evidence="3">Uncharacterized protein</fullName>
    </submittedName>
</protein>
<keyword evidence="4" id="KW-1185">Reference proteome</keyword>
<evidence type="ECO:0000313" key="3">
    <source>
        <dbReference type="EMBL" id="KAH7280494.1"/>
    </source>
</evidence>
<organism evidence="3 4">
    <name type="scientific">Ceratopteris richardii</name>
    <name type="common">Triangle waterfern</name>
    <dbReference type="NCBI Taxonomy" id="49495"/>
    <lineage>
        <taxon>Eukaryota</taxon>
        <taxon>Viridiplantae</taxon>
        <taxon>Streptophyta</taxon>
        <taxon>Embryophyta</taxon>
        <taxon>Tracheophyta</taxon>
        <taxon>Polypodiopsida</taxon>
        <taxon>Polypodiidae</taxon>
        <taxon>Polypodiales</taxon>
        <taxon>Pteridineae</taxon>
        <taxon>Pteridaceae</taxon>
        <taxon>Parkerioideae</taxon>
        <taxon>Ceratopteris</taxon>
    </lineage>
</organism>
<comment type="similarity">
    <text evidence="1">Belongs to the senescence regulator S40 family.</text>
</comment>
<reference evidence="3" key="1">
    <citation type="submission" date="2021-08" db="EMBL/GenBank/DDBJ databases">
        <title>WGS assembly of Ceratopteris richardii.</title>
        <authorList>
            <person name="Marchant D.B."/>
            <person name="Chen G."/>
            <person name="Jenkins J."/>
            <person name="Shu S."/>
            <person name="Leebens-Mack J."/>
            <person name="Grimwood J."/>
            <person name="Schmutz J."/>
            <person name="Soltis P."/>
            <person name="Soltis D."/>
            <person name="Chen Z.-H."/>
        </authorList>
    </citation>
    <scope>NUCLEOTIDE SEQUENCE</scope>
    <source>
        <strain evidence="3">Whitten #5841</strain>
        <tissue evidence="3">Leaf</tissue>
    </source>
</reference>
<gene>
    <name evidence="3" type="ORF">KP509_37G070400</name>
</gene>
<dbReference type="AlphaFoldDB" id="A0A8T2Q9S9"/>
<dbReference type="InterPro" id="IPR007608">
    <property type="entry name" value="Senescence_reg_S40"/>
</dbReference>
<evidence type="ECO:0000256" key="2">
    <source>
        <dbReference type="SAM" id="MobiDB-lite"/>
    </source>
</evidence>
<accession>A0A8T2Q9S9</accession>
<feature type="compositionally biased region" description="Basic and acidic residues" evidence="2">
    <location>
        <begin position="179"/>
        <end position="188"/>
    </location>
</feature>
<comment type="caution">
    <text evidence="3">The sequence shown here is derived from an EMBL/GenBank/DDBJ whole genome shotgun (WGS) entry which is preliminary data.</text>
</comment>
<feature type="region of interest" description="Disordered" evidence="2">
    <location>
        <begin position="130"/>
        <end position="188"/>
    </location>
</feature>
<dbReference type="OrthoDB" id="672058at2759"/>
<dbReference type="Pfam" id="PF04520">
    <property type="entry name" value="Senescence_reg"/>
    <property type="match status" value="1"/>
</dbReference>